<accession>A0A843XCH7</accession>
<reference evidence="2" key="1">
    <citation type="submission" date="2017-07" db="EMBL/GenBank/DDBJ databases">
        <title>Taro Niue Genome Assembly and Annotation.</title>
        <authorList>
            <person name="Atibalentja N."/>
            <person name="Keating K."/>
            <person name="Fields C.J."/>
        </authorList>
    </citation>
    <scope>NUCLEOTIDE SEQUENCE</scope>
    <source>
        <strain evidence="2">Niue_2</strain>
        <tissue evidence="2">Leaf</tissue>
    </source>
</reference>
<sequence length="116" mass="13160">SIARADEGLSSTSLSKDGKEVPPSISRTTEKASGSPVTTSRTRPVGEPRQASYRDGSPRRDTNYFEMARVNKSWMKVTDRLDPRYEKGVEELLDFTFHEDRRSFRHGDNGQLIKIL</sequence>
<organism evidence="2 3">
    <name type="scientific">Colocasia esculenta</name>
    <name type="common">Wild taro</name>
    <name type="synonym">Arum esculentum</name>
    <dbReference type="NCBI Taxonomy" id="4460"/>
    <lineage>
        <taxon>Eukaryota</taxon>
        <taxon>Viridiplantae</taxon>
        <taxon>Streptophyta</taxon>
        <taxon>Embryophyta</taxon>
        <taxon>Tracheophyta</taxon>
        <taxon>Spermatophyta</taxon>
        <taxon>Magnoliopsida</taxon>
        <taxon>Liliopsida</taxon>
        <taxon>Araceae</taxon>
        <taxon>Aroideae</taxon>
        <taxon>Colocasieae</taxon>
        <taxon>Colocasia</taxon>
    </lineage>
</organism>
<keyword evidence="3" id="KW-1185">Reference proteome</keyword>
<dbReference type="AlphaFoldDB" id="A0A843XCH7"/>
<gene>
    <name evidence="2" type="ORF">Taro_049933</name>
</gene>
<feature type="compositionally biased region" description="Polar residues" evidence="1">
    <location>
        <begin position="25"/>
        <end position="42"/>
    </location>
</feature>
<proteinExistence type="predicted"/>
<evidence type="ECO:0000313" key="2">
    <source>
        <dbReference type="EMBL" id="MQM16970.1"/>
    </source>
</evidence>
<protein>
    <submittedName>
        <fullName evidence="2">Uncharacterized protein</fullName>
    </submittedName>
</protein>
<feature type="region of interest" description="Disordered" evidence="1">
    <location>
        <begin position="1"/>
        <end position="62"/>
    </location>
</feature>
<evidence type="ECO:0000256" key="1">
    <source>
        <dbReference type="SAM" id="MobiDB-lite"/>
    </source>
</evidence>
<dbReference type="Proteomes" id="UP000652761">
    <property type="component" value="Unassembled WGS sequence"/>
</dbReference>
<evidence type="ECO:0000313" key="3">
    <source>
        <dbReference type="Proteomes" id="UP000652761"/>
    </source>
</evidence>
<feature type="non-terminal residue" evidence="2">
    <location>
        <position position="1"/>
    </location>
</feature>
<dbReference type="EMBL" id="NMUH01007271">
    <property type="protein sequence ID" value="MQM16970.1"/>
    <property type="molecule type" value="Genomic_DNA"/>
</dbReference>
<name>A0A843XCH7_COLES</name>
<comment type="caution">
    <text evidence="2">The sequence shown here is derived from an EMBL/GenBank/DDBJ whole genome shotgun (WGS) entry which is preliminary data.</text>
</comment>